<reference evidence="1 2" key="1">
    <citation type="journal article" date="2012" name="Nature">
        <title>Repeated polyploidization of Gossypium genomes and the evolution of spinnable cotton fibres.</title>
        <authorList>
            <person name="Paterson A.H."/>
            <person name="Wendel J.F."/>
            <person name="Gundlach H."/>
            <person name="Guo H."/>
            <person name="Jenkins J."/>
            <person name="Jin D."/>
            <person name="Llewellyn D."/>
            <person name="Showmaker K.C."/>
            <person name="Shu S."/>
            <person name="Udall J."/>
            <person name="Yoo M.J."/>
            <person name="Byers R."/>
            <person name="Chen W."/>
            <person name="Doron-Faigenboim A."/>
            <person name="Duke M.V."/>
            <person name="Gong L."/>
            <person name="Grimwood J."/>
            <person name="Grover C."/>
            <person name="Grupp K."/>
            <person name="Hu G."/>
            <person name="Lee T.H."/>
            <person name="Li J."/>
            <person name="Lin L."/>
            <person name="Liu T."/>
            <person name="Marler B.S."/>
            <person name="Page J.T."/>
            <person name="Roberts A.W."/>
            <person name="Romanel E."/>
            <person name="Sanders W.S."/>
            <person name="Szadkowski E."/>
            <person name="Tan X."/>
            <person name="Tang H."/>
            <person name="Xu C."/>
            <person name="Wang J."/>
            <person name="Wang Z."/>
            <person name="Zhang D."/>
            <person name="Zhang L."/>
            <person name="Ashrafi H."/>
            <person name="Bedon F."/>
            <person name="Bowers J.E."/>
            <person name="Brubaker C.L."/>
            <person name="Chee P.W."/>
            <person name="Das S."/>
            <person name="Gingle A.R."/>
            <person name="Haigler C.H."/>
            <person name="Harker D."/>
            <person name="Hoffmann L.V."/>
            <person name="Hovav R."/>
            <person name="Jones D.C."/>
            <person name="Lemke C."/>
            <person name="Mansoor S."/>
            <person name="ur Rahman M."/>
            <person name="Rainville L.N."/>
            <person name="Rambani A."/>
            <person name="Reddy U.K."/>
            <person name="Rong J.K."/>
            <person name="Saranga Y."/>
            <person name="Scheffler B.E."/>
            <person name="Scheffler J.A."/>
            <person name="Stelly D.M."/>
            <person name="Triplett B.A."/>
            <person name="Van Deynze A."/>
            <person name="Vaslin M.F."/>
            <person name="Waghmare V.N."/>
            <person name="Walford S.A."/>
            <person name="Wright R.J."/>
            <person name="Zaki E.A."/>
            <person name="Zhang T."/>
            <person name="Dennis E.S."/>
            <person name="Mayer K.F."/>
            <person name="Peterson D.G."/>
            <person name="Rokhsar D.S."/>
            <person name="Wang X."/>
            <person name="Schmutz J."/>
        </authorList>
    </citation>
    <scope>NUCLEOTIDE SEQUENCE [LARGE SCALE GENOMIC DNA]</scope>
</reference>
<proteinExistence type="predicted"/>
<evidence type="ECO:0000313" key="1">
    <source>
        <dbReference type="EMBL" id="KJB48755.1"/>
    </source>
</evidence>
<protein>
    <submittedName>
        <fullName evidence="1">Uncharacterized protein</fullName>
    </submittedName>
</protein>
<evidence type="ECO:0000313" key="2">
    <source>
        <dbReference type="Proteomes" id="UP000032304"/>
    </source>
</evidence>
<name>A0A0D2TZK4_GOSRA</name>
<keyword evidence="2" id="KW-1185">Reference proteome</keyword>
<dbReference type="Proteomes" id="UP000032304">
    <property type="component" value="Chromosome 8"/>
</dbReference>
<accession>A0A0D2TZK4</accession>
<gene>
    <name evidence="1" type="ORF">B456_008G084900</name>
</gene>
<organism evidence="1 2">
    <name type="scientific">Gossypium raimondii</name>
    <name type="common">Peruvian cotton</name>
    <name type="synonym">Gossypium klotzschianum subsp. raimondii</name>
    <dbReference type="NCBI Taxonomy" id="29730"/>
    <lineage>
        <taxon>Eukaryota</taxon>
        <taxon>Viridiplantae</taxon>
        <taxon>Streptophyta</taxon>
        <taxon>Embryophyta</taxon>
        <taxon>Tracheophyta</taxon>
        <taxon>Spermatophyta</taxon>
        <taxon>Magnoliopsida</taxon>
        <taxon>eudicotyledons</taxon>
        <taxon>Gunneridae</taxon>
        <taxon>Pentapetalae</taxon>
        <taxon>rosids</taxon>
        <taxon>malvids</taxon>
        <taxon>Malvales</taxon>
        <taxon>Malvaceae</taxon>
        <taxon>Malvoideae</taxon>
        <taxon>Gossypium</taxon>
    </lineage>
</organism>
<sequence>MRAKNQFVCNRLKKVKEQVRSTSWPEKQKISAFSSSQKYFRKVSLLAPINFFLHYFSPKSTVGCKSAFQLARRTGLKG</sequence>
<dbReference type="EMBL" id="CM001747">
    <property type="protein sequence ID" value="KJB48755.1"/>
    <property type="molecule type" value="Genomic_DNA"/>
</dbReference>
<dbReference type="Gramene" id="KJB48755">
    <property type="protein sequence ID" value="KJB48755"/>
    <property type="gene ID" value="B456_008G084900"/>
</dbReference>
<dbReference type="AlphaFoldDB" id="A0A0D2TZK4"/>